<evidence type="ECO:0000256" key="2">
    <source>
        <dbReference type="SAM" id="MobiDB-lite"/>
    </source>
</evidence>
<evidence type="ECO:0000313" key="4">
    <source>
        <dbReference type="Proteomes" id="UP001056012"/>
    </source>
</evidence>
<reference evidence="3" key="1">
    <citation type="submission" date="2021-12" db="EMBL/GenBank/DDBJ databases">
        <title>Curvularia clavata genome.</title>
        <authorList>
            <person name="Cao Y."/>
        </authorList>
    </citation>
    <scope>NUCLEOTIDE SEQUENCE</scope>
    <source>
        <strain evidence="3">Yc1106</strain>
    </source>
</reference>
<dbReference type="AlphaFoldDB" id="A0A9Q8ZC28"/>
<dbReference type="Proteomes" id="UP001056012">
    <property type="component" value="Chromosome 6"/>
</dbReference>
<protein>
    <submittedName>
        <fullName evidence="3">Uncharacterized protein</fullName>
    </submittedName>
</protein>
<accession>A0A9Q8ZC28</accession>
<feature type="region of interest" description="Disordered" evidence="2">
    <location>
        <begin position="352"/>
        <end position="382"/>
    </location>
</feature>
<evidence type="ECO:0000256" key="1">
    <source>
        <dbReference type="SAM" id="Coils"/>
    </source>
</evidence>
<evidence type="ECO:0000313" key="3">
    <source>
        <dbReference type="EMBL" id="USP80412.1"/>
    </source>
</evidence>
<keyword evidence="4" id="KW-1185">Reference proteome</keyword>
<keyword evidence="1" id="KW-0175">Coiled coil</keyword>
<feature type="coiled-coil region" evidence="1">
    <location>
        <begin position="32"/>
        <end position="59"/>
    </location>
</feature>
<dbReference type="PANTHER" id="PTHR21974:SF2">
    <property type="entry name" value="RE15880P"/>
    <property type="match status" value="1"/>
</dbReference>
<dbReference type="OrthoDB" id="2562743at2759"/>
<dbReference type="PANTHER" id="PTHR21974">
    <property type="entry name" value="RE15880P"/>
    <property type="match status" value="1"/>
</dbReference>
<name>A0A9Q8ZC28_CURCL</name>
<sequence>MSSIHMKIQEAANQNASLLQGLQETDSAPSQLQQQDAYIQDLDRQINNTNKRVADLKRRTASELKDHKKYQDSTLRRFAHKATGRKERFAEKAAKEEKEYFDAMQAQKSAEDELAYIQHLKSEAQTQRQNFSSAADQHARLQSQLDALYNSIFAGHTPEFPDEDRKEDACNASWQQLQHHHQQSEHSKHILYLLGQTSTKLSEARNALDSAYGMSQYDMFGGGTMASMQKRNYLERAESSIQQVRMLQEQLRHLAPEIRDLGLLQIHMGSIWSDVVFDNIFTDMQMHDRIKDSIEQVDAAGHKTGEIIRRREEELKGVWAEVSRVEKELRDRRVELQRAREGAFRKVLEGEMVGSGLESPPPSGGGLPRYEPPSGLSPVYTT</sequence>
<proteinExistence type="predicted"/>
<dbReference type="VEuPathDB" id="FungiDB:yc1106_07686"/>
<organism evidence="3 4">
    <name type="scientific">Curvularia clavata</name>
    <dbReference type="NCBI Taxonomy" id="95742"/>
    <lineage>
        <taxon>Eukaryota</taxon>
        <taxon>Fungi</taxon>
        <taxon>Dikarya</taxon>
        <taxon>Ascomycota</taxon>
        <taxon>Pezizomycotina</taxon>
        <taxon>Dothideomycetes</taxon>
        <taxon>Pleosporomycetidae</taxon>
        <taxon>Pleosporales</taxon>
        <taxon>Pleosporineae</taxon>
        <taxon>Pleosporaceae</taxon>
        <taxon>Curvularia</taxon>
    </lineage>
</organism>
<dbReference type="EMBL" id="CP089279">
    <property type="protein sequence ID" value="USP80412.1"/>
    <property type="molecule type" value="Genomic_DNA"/>
</dbReference>
<gene>
    <name evidence="3" type="ORF">yc1106_07686</name>
</gene>